<organism evidence="1 2">
    <name type="scientific">Dictyostelium firmibasis</name>
    <dbReference type="NCBI Taxonomy" id="79012"/>
    <lineage>
        <taxon>Eukaryota</taxon>
        <taxon>Amoebozoa</taxon>
        <taxon>Evosea</taxon>
        <taxon>Eumycetozoa</taxon>
        <taxon>Dictyostelia</taxon>
        <taxon>Dictyosteliales</taxon>
        <taxon>Dictyosteliaceae</taxon>
        <taxon>Dictyostelium</taxon>
    </lineage>
</organism>
<reference evidence="1 2" key="1">
    <citation type="submission" date="2023-11" db="EMBL/GenBank/DDBJ databases">
        <title>Dfirmibasis_genome.</title>
        <authorList>
            <person name="Edelbroek B."/>
            <person name="Kjellin J."/>
            <person name="Jerlstrom-Hultqvist J."/>
            <person name="Soderbom F."/>
        </authorList>
    </citation>
    <scope>NUCLEOTIDE SEQUENCE [LARGE SCALE GENOMIC DNA]</scope>
    <source>
        <strain evidence="1 2">TNS-C-14</strain>
    </source>
</reference>
<dbReference type="AlphaFoldDB" id="A0AAN7TRY3"/>
<protein>
    <submittedName>
        <fullName evidence="1">Uncharacterized protein</fullName>
    </submittedName>
</protein>
<sequence length="144" mass="16090">MCDPCQVPIQVSLIISCGSGPSRFEIYNDLYYFDSIEPLCPTTLFNYTVHNWGNDGSSFNFTDTPSSILFTSNEMGSCFIVFTIPPKSDSKSALENGAIKISNPTCGFNNGSISIDLTKGYSNYRLFFFGKQKFNQHHQVFSMV</sequence>
<keyword evidence="2" id="KW-1185">Reference proteome</keyword>
<comment type="caution">
    <text evidence="1">The sequence shown here is derived from an EMBL/GenBank/DDBJ whole genome shotgun (WGS) entry which is preliminary data.</text>
</comment>
<dbReference type="EMBL" id="JAVFKY010000006">
    <property type="protein sequence ID" value="KAK5574572.1"/>
    <property type="molecule type" value="Genomic_DNA"/>
</dbReference>
<accession>A0AAN7TRY3</accession>
<dbReference type="Proteomes" id="UP001344447">
    <property type="component" value="Unassembled WGS sequence"/>
</dbReference>
<proteinExistence type="predicted"/>
<evidence type="ECO:0000313" key="1">
    <source>
        <dbReference type="EMBL" id="KAK5574572.1"/>
    </source>
</evidence>
<evidence type="ECO:0000313" key="2">
    <source>
        <dbReference type="Proteomes" id="UP001344447"/>
    </source>
</evidence>
<gene>
    <name evidence="1" type="ORF">RB653_009825</name>
</gene>
<name>A0AAN7TRY3_9MYCE</name>